<dbReference type="PROSITE" id="PS50158">
    <property type="entry name" value="ZF_CCHC"/>
    <property type="match status" value="1"/>
</dbReference>
<dbReference type="CDD" id="cd09272">
    <property type="entry name" value="RNase_HI_RT_Ty1"/>
    <property type="match status" value="1"/>
</dbReference>
<dbReference type="GO" id="GO:0004190">
    <property type="term" value="F:aspartic-type endopeptidase activity"/>
    <property type="evidence" value="ECO:0007669"/>
    <property type="project" value="UniProtKB-KW"/>
</dbReference>
<dbReference type="SUPFAM" id="SSF57756">
    <property type="entry name" value="Retrovirus zinc finger-like domains"/>
    <property type="match status" value="1"/>
</dbReference>
<evidence type="ECO:0000256" key="5">
    <source>
        <dbReference type="PROSITE-ProRule" id="PRU00047"/>
    </source>
</evidence>
<dbReference type="Pfam" id="PF00098">
    <property type="entry name" value="zf-CCHC"/>
    <property type="match status" value="1"/>
</dbReference>
<protein>
    <submittedName>
        <fullName evidence="9">Uncharacterized protein</fullName>
    </submittedName>
</protein>
<dbReference type="SMART" id="SM00343">
    <property type="entry name" value="ZnF_C2HC"/>
    <property type="match status" value="1"/>
</dbReference>
<accession>A0AAQ3MMM1</accession>
<dbReference type="SUPFAM" id="SSF53098">
    <property type="entry name" value="Ribonuclease H-like"/>
    <property type="match status" value="1"/>
</dbReference>
<dbReference type="InterPro" id="IPR057670">
    <property type="entry name" value="SH3_retrovirus"/>
</dbReference>
<feature type="domain" description="CCHC-type" evidence="7">
    <location>
        <begin position="226"/>
        <end position="241"/>
    </location>
</feature>
<name>A0AAQ3MMM1_VIGMU</name>
<evidence type="ECO:0000256" key="3">
    <source>
        <dbReference type="ARBA" id="ARBA00022750"/>
    </source>
</evidence>
<feature type="region of interest" description="Disordered" evidence="6">
    <location>
        <begin position="175"/>
        <end position="217"/>
    </location>
</feature>
<dbReference type="GO" id="GO:0015074">
    <property type="term" value="P:DNA integration"/>
    <property type="evidence" value="ECO:0007669"/>
    <property type="project" value="InterPro"/>
</dbReference>
<evidence type="ECO:0000256" key="6">
    <source>
        <dbReference type="SAM" id="MobiDB-lite"/>
    </source>
</evidence>
<dbReference type="GO" id="GO:0006508">
    <property type="term" value="P:proteolysis"/>
    <property type="evidence" value="ECO:0007669"/>
    <property type="project" value="UniProtKB-KW"/>
</dbReference>
<keyword evidence="3" id="KW-0064">Aspartyl protease</keyword>
<dbReference type="Pfam" id="PF07727">
    <property type="entry name" value="RVT_2"/>
    <property type="match status" value="1"/>
</dbReference>
<dbReference type="Pfam" id="PF00665">
    <property type="entry name" value="rve"/>
    <property type="match status" value="1"/>
</dbReference>
<evidence type="ECO:0000259" key="8">
    <source>
        <dbReference type="PROSITE" id="PS50994"/>
    </source>
</evidence>
<dbReference type="InterPro" id="IPR013103">
    <property type="entry name" value="RVT_2"/>
</dbReference>
<evidence type="ECO:0000256" key="1">
    <source>
        <dbReference type="ARBA" id="ARBA00022670"/>
    </source>
</evidence>
<dbReference type="InterPro" id="IPR025724">
    <property type="entry name" value="GAG-pre-integrase_dom"/>
</dbReference>
<evidence type="ECO:0000256" key="2">
    <source>
        <dbReference type="ARBA" id="ARBA00022723"/>
    </source>
</evidence>
<dbReference type="GO" id="GO:0008270">
    <property type="term" value="F:zinc ion binding"/>
    <property type="evidence" value="ECO:0007669"/>
    <property type="project" value="UniProtKB-KW"/>
</dbReference>
<dbReference type="InterPro" id="IPR043502">
    <property type="entry name" value="DNA/RNA_pol_sf"/>
</dbReference>
<dbReference type="Gene3D" id="3.30.420.10">
    <property type="entry name" value="Ribonuclease H-like superfamily/Ribonuclease H"/>
    <property type="match status" value="1"/>
</dbReference>
<dbReference type="PANTHER" id="PTHR42648:SF28">
    <property type="entry name" value="TRANSPOSON-ENCODED PROTEIN WITH RIBONUCLEASE H-LIKE AND RETROVIRUS ZINC FINGER-LIKE DOMAINS"/>
    <property type="match status" value="1"/>
</dbReference>
<sequence>MAADEGKIKIEKFDGTDFGFWKMQIEDYLYQKKLYQPLSGHQPENMKDEDWILLDRQALGVIRLTLSRNVAFNIAKEKTTKPLASNKVHLMRRLFNLRMSDGAMVAQHLNELNIVTTQLSSVGIEFDDEVRALILLSSLPESWNATVTAVSSSSGSNKLKFDDVRDLILSEEIRRKESGESSTSSVLHTESRGRSSNRGYGRERSKERRSNSKNHRSFQNSKTIECWNCGKVGHYKNQCKSARKNHEDKAKANVASTSGGEDALICSLENKEESWVLDSGASFHATSQKEFFENYVPGNLRKVYLGNEQSCEIAGKGVVKIKLNGSVWELKNVRHIPDLTKNLILVGQLANDGYTTVFHGDNWKISKGAMTIARGRKSGTLYKTEGACHLIVVAMNENPNLWHRRLGHMSEKGMRIMHSKGKLPSLRSIEFDMCEDCILGKQKRVSFQRSERIPKKERLELVHSDVWGPTTVSSIGGKRYFVTFIDDHSRKVWTYFLKNKSEVFEAFKIWKAMVENETGLKIKKLRSDNGGEYEDTIFKKFCYEHGIKMERTVPGTPQHNGVAERMNRTLTERARSLRLQSGLPKQFWAEAVNTTTYLINRGPSVPLEHKIPEEVWSGKEIKLSHLKNFGCVAYVHISDQGRNKLDPKSKKCTFIGYGEDEFGYRLWDNENQKMIHSRDLIFNEKVMYKDKNNTCNKNSEQSRPVYVEMDDVPETPVIETPQSEESCENNDNKELDTPELSIPASILRRSSRPHVPNRKYLNYILLTDEGEPESYEEACQMTDASKWELAMKDEMKSLMSNQTWELVELPVGKKALHNKWVYRVKEDHDGSKRYKARLVVKGFQQKEGVDYTEIFAPVVKLNTIRSVLSIVASEGLYLEQLDVKTVFLHGDLDEEIYMHQPEGFIEERKKNMVCRLKKSLYGLKQAPRQWYKKFESFMHKESFQKCNADHCCFFKRYKSSYIILLLYVDDMLVAGLDMDEIRSLKQQLSKEFDMKDLGPAKRILGMQITRDKKKCILQLSQAEYINRVLQRFNMRDAKAVSTPLASHFRLSKEQSPQTEKEKKSMAEIPYASAIGSLMYAMVCTRPDIGHAVGVVSRFMSNPGKAHWEAVKWILRYLRGTIEKCLYFSKGELKVQGYVDADFGGEVNHRRSTTGYIFTVGTTTVSWMSQVQKIVALSTTEAEYVAVTEASKELIWLQGLLTELGFIQEMSVLHSDSQSAIHLAKNSAFHSRTKHIDIRYHFIRSLLEDGVLTLRKILGSKNPADMLTKVLACYNNRLQKIGGVMIKVEKVKMGDLMQRIMAMIEAEKAAKGSKNGSSNSFNNHGSGPQDFGGAIINSGQYAGNRNRYKHSEHYGEKILNNSGTFNGNGNGGTIQGGFSAETTNYY</sequence>
<dbReference type="Pfam" id="PF22936">
    <property type="entry name" value="Pol_BBD"/>
    <property type="match status" value="1"/>
</dbReference>
<feature type="domain" description="Integrase catalytic" evidence="8">
    <location>
        <begin position="450"/>
        <end position="620"/>
    </location>
</feature>
<dbReference type="InterPro" id="IPR036397">
    <property type="entry name" value="RNaseH_sf"/>
</dbReference>
<dbReference type="InterPro" id="IPR054722">
    <property type="entry name" value="PolX-like_BBD"/>
</dbReference>
<dbReference type="GO" id="GO:0003676">
    <property type="term" value="F:nucleic acid binding"/>
    <property type="evidence" value="ECO:0007669"/>
    <property type="project" value="InterPro"/>
</dbReference>
<evidence type="ECO:0000259" key="7">
    <source>
        <dbReference type="PROSITE" id="PS50158"/>
    </source>
</evidence>
<keyword evidence="1" id="KW-0645">Protease</keyword>
<dbReference type="PANTHER" id="PTHR42648">
    <property type="entry name" value="TRANSPOSASE, PUTATIVE-RELATED"/>
    <property type="match status" value="1"/>
</dbReference>
<evidence type="ECO:0000256" key="4">
    <source>
        <dbReference type="ARBA" id="ARBA00022801"/>
    </source>
</evidence>
<dbReference type="InterPro" id="IPR012337">
    <property type="entry name" value="RNaseH-like_sf"/>
</dbReference>
<keyword evidence="2" id="KW-0479">Metal-binding</keyword>
<feature type="compositionally biased region" description="Basic and acidic residues" evidence="6">
    <location>
        <begin position="200"/>
        <end position="210"/>
    </location>
</feature>
<dbReference type="InterPro" id="IPR001878">
    <property type="entry name" value="Znf_CCHC"/>
</dbReference>
<evidence type="ECO:0000313" key="10">
    <source>
        <dbReference type="Proteomes" id="UP001374535"/>
    </source>
</evidence>
<keyword evidence="4" id="KW-0378">Hydrolase</keyword>
<dbReference type="InterPro" id="IPR039537">
    <property type="entry name" value="Retrotran_Ty1/copia-like"/>
</dbReference>
<dbReference type="EMBL" id="CP144691">
    <property type="protein sequence ID" value="WVY94036.1"/>
    <property type="molecule type" value="Genomic_DNA"/>
</dbReference>
<dbReference type="InterPro" id="IPR001584">
    <property type="entry name" value="Integrase_cat-core"/>
</dbReference>
<dbReference type="SUPFAM" id="SSF56672">
    <property type="entry name" value="DNA/RNA polymerases"/>
    <property type="match status" value="1"/>
</dbReference>
<dbReference type="PROSITE" id="PS50994">
    <property type="entry name" value="INTEGRASE"/>
    <property type="match status" value="1"/>
</dbReference>
<dbReference type="Proteomes" id="UP001374535">
    <property type="component" value="Chromosome 10"/>
</dbReference>
<dbReference type="Pfam" id="PF14223">
    <property type="entry name" value="Retrotran_gag_2"/>
    <property type="match status" value="1"/>
</dbReference>
<dbReference type="Pfam" id="PF25597">
    <property type="entry name" value="SH3_retrovirus"/>
    <property type="match status" value="1"/>
</dbReference>
<evidence type="ECO:0000313" key="9">
    <source>
        <dbReference type="EMBL" id="WVY94036.1"/>
    </source>
</evidence>
<gene>
    <name evidence="9" type="ORF">V8G54_033124</name>
</gene>
<keyword evidence="10" id="KW-1185">Reference proteome</keyword>
<organism evidence="9 10">
    <name type="scientific">Vigna mungo</name>
    <name type="common">Black gram</name>
    <name type="synonym">Phaseolus mungo</name>
    <dbReference type="NCBI Taxonomy" id="3915"/>
    <lineage>
        <taxon>Eukaryota</taxon>
        <taxon>Viridiplantae</taxon>
        <taxon>Streptophyta</taxon>
        <taxon>Embryophyta</taxon>
        <taxon>Tracheophyta</taxon>
        <taxon>Spermatophyta</taxon>
        <taxon>Magnoliopsida</taxon>
        <taxon>eudicotyledons</taxon>
        <taxon>Gunneridae</taxon>
        <taxon>Pentapetalae</taxon>
        <taxon>rosids</taxon>
        <taxon>fabids</taxon>
        <taxon>Fabales</taxon>
        <taxon>Fabaceae</taxon>
        <taxon>Papilionoideae</taxon>
        <taxon>50 kb inversion clade</taxon>
        <taxon>NPAAA clade</taxon>
        <taxon>indigoferoid/millettioid clade</taxon>
        <taxon>Phaseoleae</taxon>
        <taxon>Vigna</taxon>
    </lineage>
</organism>
<keyword evidence="5" id="KW-0863">Zinc-finger</keyword>
<dbReference type="Pfam" id="PF13976">
    <property type="entry name" value="gag_pre-integrs"/>
    <property type="match status" value="1"/>
</dbReference>
<keyword evidence="5" id="KW-0862">Zinc</keyword>
<proteinExistence type="predicted"/>
<reference evidence="9 10" key="1">
    <citation type="journal article" date="2023" name="Life. Sci Alliance">
        <title>Evolutionary insights into 3D genome organization and epigenetic landscape of Vigna mungo.</title>
        <authorList>
            <person name="Junaid A."/>
            <person name="Singh B."/>
            <person name="Bhatia S."/>
        </authorList>
    </citation>
    <scope>NUCLEOTIDE SEQUENCE [LARGE SCALE GENOMIC DNA]</scope>
    <source>
        <strain evidence="9">Urdbean</strain>
    </source>
</reference>
<dbReference type="InterPro" id="IPR036875">
    <property type="entry name" value="Znf_CCHC_sf"/>
</dbReference>